<feature type="transmembrane region" description="Helical" evidence="1">
    <location>
        <begin position="26"/>
        <end position="53"/>
    </location>
</feature>
<dbReference type="OrthoDB" id="3939221at2759"/>
<dbReference type="AlphaFoldDB" id="A0A2J6SFQ0"/>
<gene>
    <name evidence="2" type="ORF">K444DRAFT_291077</name>
</gene>
<protein>
    <submittedName>
        <fullName evidence="2">Uncharacterized protein</fullName>
    </submittedName>
</protein>
<keyword evidence="3" id="KW-1185">Reference proteome</keyword>
<organism evidence="2 3">
    <name type="scientific">Hyaloscypha bicolor E</name>
    <dbReference type="NCBI Taxonomy" id="1095630"/>
    <lineage>
        <taxon>Eukaryota</taxon>
        <taxon>Fungi</taxon>
        <taxon>Dikarya</taxon>
        <taxon>Ascomycota</taxon>
        <taxon>Pezizomycotina</taxon>
        <taxon>Leotiomycetes</taxon>
        <taxon>Helotiales</taxon>
        <taxon>Hyaloscyphaceae</taxon>
        <taxon>Hyaloscypha</taxon>
        <taxon>Hyaloscypha bicolor</taxon>
    </lineage>
</organism>
<dbReference type="Proteomes" id="UP000235371">
    <property type="component" value="Unassembled WGS sequence"/>
</dbReference>
<dbReference type="GeneID" id="36579740"/>
<dbReference type="InParanoid" id="A0A2J6SFQ0"/>
<keyword evidence="1" id="KW-0812">Transmembrane</keyword>
<accession>A0A2J6SFQ0</accession>
<sequence>MMRMLLDHVACDGSGDKEMEKKCDTALLTIFIVEMIGISLRFLVILFLHILLVGRCCFYIQRKEGLSSLGNATLMRRRCWWL</sequence>
<keyword evidence="1" id="KW-0472">Membrane</keyword>
<reference evidence="2 3" key="1">
    <citation type="submission" date="2016-04" db="EMBL/GenBank/DDBJ databases">
        <title>A degradative enzymes factory behind the ericoid mycorrhizal symbiosis.</title>
        <authorList>
            <consortium name="DOE Joint Genome Institute"/>
            <person name="Martino E."/>
            <person name="Morin E."/>
            <person name="Grelet G."/>
            <person name="Kuo A."/>
            <person name="Kohler A."/>
            <person name="Daghino S."/>
            <person name="Barry K."/>
            <person name="Choi C."/>
            <person name="Cichocki N."/>
            <person name="Clum A."/>
            <person name="Copeland A."/>
            <person name="Hainaut M."/>
            <person name="Haridas S."/>
            <person name="Labutti K."/>
            <person name="Lindquist E."/>
            <person name="Lipzen A."/>
            <person name="Khouja H.-R."/>
            <person name="Murat C."/>
            <person name="Ohm R."/>
            <person name="Olson A."/>
            <person name="Spatafora J."/>
            <person name="Veneault-Fourrey C."/>
            <person name="Henrissat B."/>
            <person name="Grigoriev I."/>
            <person name="Martin F."/>
            <person name="Perotto S."/>
        </authorList>
    </citation>
    <scope>NUCLEOTIDE SEQUENCE [LARGE SCALE GENOMIC DNA]</scope>
    <source>
        <strain evidence="2 3">E</strain>
    </source>
</reference>
<dbReference type="RefSeq" id="XP_024726490.1">
    <property type="nucleotide sequence ID" value="XM_024871658.1"/>
</dbReference>
<evidence type="ECO:0000313" key="3">
    <source>
        <dbReference type="Proteomes" id="UP000235371"/>
    </source>
</evidence>
<evidence type="ECO:0000313" key="2">
    <source>
        <dbReference type="EMBL" id="PMD49586.1"/>
    </source>
</evidence>
<name>A0A2J6SFQ0_9HELO</name>
<proteinExistence type="predicted"/>
<evidence type="ECO:0000256" key="1">
    <source>
        <dbReference type="SAM" id="Phobius"/>
    </source>
</evidence>
<dbReference type="EMBL" id="KZ613920">
    <property type="protein sequence ID" value="PMD49586.1"/>
    <property type="molecule type" value="Genomic_DNA"/>
</dbReference>
<keyword evidence="1" id="KW-1133">Transmembrane helix</keyword>